<dbReference type="PANTHER" id="PTHR30543:SF21">
    <property type="entry name" value="NAD(P)H-DEPENDENT FMN REDUCTASE LOT6"/>
    <property type="match status" value="1"/>
</dbReference>
<dbReference type="Proteomes" id="UP000288623">
    <property type="component" value="Unassembled WGS sequence"/>
</dbReference>
<dbReference type="GO" id="GO:0010181">
    <property type="term" value="F:FMN binding"/>
    <property type="evidence" value="ECO:0007669"/>
    <property type="project" value="TreeGrafter"/>
</dbReference>
<accession>A0A433RTP4</accession>
<organism evidence="3 4">
    <name type="scientific">Candidatus Kurthia intestinigallinarum</name>
    <dbReference type="NCBI Taxonomy" id="1562256"/>
    <lineage>
        <taxon>Bacteria</taxon>
        <taxon>Bacillati</taxon>
        <taxon>Bacillota</taxon>
        <taxon>Bacilli</taxon>
        <taxon>Bacillales</taxon>
        <taxon>Caryophanaceae</taxon>
        <taxon>Kurthia</taxon>
    </lineage>
</organism>
<proteinExistence type="inferred from homology"/>
<feature type="domain" description="NADPH-dependent FMN reductase-like" evidence="2">
    <location>
        <begin position="1"/>
        <end position="128"/>
    </location>
</feature>
<reference evidence="3 4" key="1">
    <citation type="submission" date="2014-11" db="EMBL/GenBank/DDBJ databases">
        <title>Genome sequence and analysis of novel Kurthia sp.</title>
        <authorList>
            <person name="Lawson J.N."/>
            <person name="Gonzalez J.E."/>
            <person name="Rinauldi L."/>
            <person name="Xuan Z."/>
            <person name="Firman A."/>
            <person name="Shaddox L."/>
            <person name="Trudeau A."/>
            <person name="Shah S."/>
            <person name="Reiman D."/>
        </authorList>
    </citation>
    <scope>NUCLEOTIDE SEQUENCE [LARGE SCALE GENOMIC DNA]</scope>
    <source>
        <strain evidence="3 4">3B1D</strain>
    </source>
</reference>
<dbReference type="AlphaFoldDB" id="A0A433RTP4"/>
<evidence type="ECO:0000313" key="4">
    <source>
        <dbReference type="Proteomes" id="UP000288623"/>
    </source>
</evidence>
<dbReference type="InterPro" id="IPR005025">
    <property type="entry name" value="FMN_Rdtase-like_dom"/>
</dbReference>
<dbReference type="OrthoDB" id="9812295at2"/>
<dbReference type="RefSeq" id="WP_126990847.1">
    <property type="nucleotide sequence ID" value="NZ_JTFC01000031.1"/>
</dbReference>
<dbReference type="GO" id="GO:0016491">
    <property type="term" value="F:oxidoreductase activity"/>
    <property type="evidence" value="ECO:0007669"/>
    <property type="project" value="InterPro"/>
</dbReference>
<comment type="similarity">
    <text evidence="1">Belongs to the azoreductase type 2 family.</text>
</comment>
<dbReference type="Gene3D" id="3.40.50.360">
    <property type="match status" value="1"/>
</dbReference>
<evidence type="ECO:0000256" key="1">
    <source>
        <dbReference type="ARBA" id="ARBA00009428"/>
    </source>
</evidence>
<protein>
    <submittedName>
        <fullName evidence="3">NADPH-dependent FMN reductase</fullName>
    </submittedName>
</protein>
<evidence type="ECO:0000259" key="2">
    <source>
        <dbReference type="Pfam" id="PF03358"/>
    </source>
</evidence>
<dbReference type="GO" id="GO:0005829">
    <property type="term" value="C:cytosol"/>
    <property type="evidence" value="ECO:0007669"/>
    <property type="project" value="TreeGrafter"/>
</dbReference>
<keyword evidence="4" id="KW-1185">Reference proteome</keyword>
<evidence type="ECO:0000313" key="3">
    <source>
        <dbReference type="EMBL" id="RUS55508.1"/>
    </source>
</evidence>
<sequence length="181" mass="19833">MKVVGIVGSVRKDSLNKALANFVAKQFEHKFEMEVLTLENIPLYNQDIENDAPQEVKSFKEKVAAADAVIWFTPEYNGTMPGVLVNAIDWLSRVNRVMVGKPSLVMGASMGALGTVKAQAHLYDVLRSPGIDSPFLAGANQVVVGAAHTKFDEQGNLTDDNTVNFLDMVTTNFVEFVEKNN</sequence>
<dbReference type="InterPro" id="IPR050712">
    <property type="entry name" value="NAD(P)H-dep_reductase"/>
</dbReference>
<name>A0A433RTP4_9BACL</name>
<gene>
    <name evidence="3" type="ORF">QI30_11280</name>
</gene>
<dbReference type="SUPFAM" id="SSF52218">
    <property type="entry name" value="Flavoproteins"/>
    <property type="match status" value="1"/>
</dbReference>
<dbReference type="Pfam" id="PF03358">
    <property type="entry name" value="FMN_red"/>
    <property type="match status" value="1"/>
</dbReference>
<comment type="caution">
    <text evidence="3">The sequence shown here is derived from an EMBL/GenBank/DDBJ whole genome shotgun (WGS) entry which is preliminary data.</text>
</comment>
<dbReference type="EMBL" id="JTFC01000031">
    <property type="protein sequence ID" value="RUS55508.1"/>
    <property type="molecule type" value="Genomic_DNA"/>
</dbReference>
<dbReference type="PANTHER" id="PTHR30543">
    <property type="entry name" value="CHROMATE REDUCTASE"/>
    <property type="match status" value="1"/>
</dbReference>
<dbReference type="InterPro" id="IPR029039">
    <property type="entry name" value="Flavoprotein-like_sf"/>
</dbReference>